<dbReference type="RefSeq" id="WP_380748863.1">
    <property type="nucleotide sequence ID" value="NZ_JBHULT010000006.1"/>
</dbReference>
<sequence length="47" mass="5540">MKKKIFYGFSFFVFLFTMVVWQFAAAELAELQDEPRSNMKNQTSEIA</sequence>
<protein>
    <submittedName>
        <fullName evidence="1">Uncharacterized protein</fullName>
    </submittedName>
</protein>
<evidence type="ECO:0000313" key="2">
    <source>
        <dbReference type="Proteomes" id="UP001597468"/>
    </source>
</evidence>
<accession>A0ABW5IWH2</accession>
<proteinExistence type="predicted"/>
<reference evidence="2" key="1">
    <citation type="journal article" date="2019" name="Int. J. Syst. Evol. Microbiol.">
        <title>The Global Catalogue of Microorganisms (GCM) 10K type strain sequencing project: providing services to taxonomists for standard genome sequencing and annotation.</title>
        <authorList>
            <consortium name="The Broad Institute Genomics Platform"/>
            <consortium name="The Broad Institute Genome Sequencing Center for Infectious Disease"/>
            <person name="Wu L."/>
            <person name="Ma J."/>
        </authorList>
    </citation>
    <scope>NUCLEOTIDE SEQUENCE [LARGE SCALE GENOMIC DNA]</scope>
    <source>
        <strain evidence="2">KCTC 42585</strain>
    </source>
</reference>
<keyword evidence="2" id="KW-1185">Reference proteome</keyword>
<gene>
    <name evidence="1" type="ORF">ACFSTG_04430</name>
</gene>
<organism evidence="1 2">
    <name type="scientific">Salinimicrobium flavum</name>
    <dbReference type="NCBI Taxonomy" id="1737065"/>
    <lineage>
        <taxon>Bacteria</taxon>
        <taxon>Pseudomonadati</taxon>
        <taxon>Bacteroidota</taxon>
        <taxon>Flavobacteriia</taxon>
        <taxon>Flavobacteriales</taxon>
        <taxon>Flavobacteriaceae</taxon>
        <taxon>Salinimicrobium</taxon>
    </lineage>
</organism>
<evidence type="ECO:0000313" key="1">
    <source>
        <dbReference type="EMBL" id="MFD2517129.1"/>
    </source>
</evidence>
<dbReference type="EMBL" id="JBHULT010000006">
    <property type="protein sequence ID" value="MFD2517129.1"/>
    <property type="molecule type" value="Genomic_DNA"/>
</dbReference>
<comment type="caution">
    <text evidence="1">The sequence shown here is derived from an EMBL/GenBank/DDBJ whole genome shotgun (WGS) entry which is preliminary data.</text>
</comment>
<name>A0ABW5IWH2_9FLAO</name>
<dbReference type="Proteomes" id="UP001597468">
    <property type="component" value="Unassembled WGS sequence"/>
</dbReference>